<dbReference type="EC" id="2.7.7.7" evidence="7"/>
<keyword evidence="2" id="KW-0515">Mutator protein</keyword>
<dbReference type="EMBL" id="LAYJ01000112">
    <property type="protein sequence ID" value="KKI50164.1"/>
    <property type="molecule type" value="Genomic_DNA"/>
</dbReference>
<reference evidence="7 8" key="1">
    <citation type="submission" date="2015-04" db="EMBL/GenBank/DDBJ databases">
        <title>Draft genome sequence of bacteremic isolate Catabacter hongkongensis type strain HKU16T.</title>
        <authorList>
            <person name="Lau S.K."/>
            <person name="Teng J.L."/>
            <person name="Huang Y."/>
            <person name="Curreem S.O."/>
            <person name="Tsui S.K."/>
            <person name="Woo P.C."/>
        </authorList>
    </citation>
    <scope>NUCLEOTIDE SEQUENCE [LARGE SCALE GENOMIC DNA]</scope>
    <source>
        <strain evidence="7 8">HKU16</strain>
    </source>
</reference>
<comment type="similarity">
    <text evidence="1">Belongs to the DNA polymerase type-Y family.</text>
</comment>
<keyword evidence="8" id="KW-1185">Reference proteome</keyword>
<dbReference type="InterPro" id="IPR050116">
    <property type="entry name" value="DNA_polymerase-Y"/>
</dbReference>
<sequence>MERIILHSDLNNFYASVECMIDPGLKNVPLAVCGSKEERHGIVLAKNQIVKRLGIKTGEVIWQAKQKYPGLVTVPPHMEDYIFASKKVHAIYNRFTSFIEPYGIDEVWLDVTGSTHLFGNSEKVAHQIKEMIKDELGLTVSVGVSFTKTFVFEYTQYDLIKCYN</sequence>
<dbReference type="GO" id="GO:0009432">
    <property type="term" value="P:SOS response"/>
    <property type="evidence" value="ECO:0007669"/>
    <property type="project" value="TreeGrafter"/>
</dbReference>
<comment type="caution">
    <text evidence="7">The sequence shown here is derived from an EMBL/GenBank/DDBJ whole genome shotgun (WGS) entry which is preliminary data.</text>
</comment>
<dbReference type="PANTHER" id="PTHR11076">
    <property type="entry name" value="DNA REPAIR POLYMERASE UMUC / TRANSFERASE FAMILY MEMBER"/>
    <property type="match status" value="1"/>
</dbReference>
<dbReference type="GO" id="GO:0042276">
    <property type="term" value="P:error-prone translesion synthesis"/>
    <property type="evidence" value="ECO:0007669"/>
    <property type="project" value="TreeGrafter"/>
</dbReference>
<evidence type="ECO:0000256" key="2">
    <source>
        <dbReference type="ARBA" id="ARBA00022457"/>
    </source>
</evidence>
<dbReference type="Gene3D" id="3.40.1170.60">
    <property type="match status" value="1"/>
</dbReference>
<dbReference type="Proteomes" id="UP000034076">
    <property type="component" value="Unassembled WGS sequence"/>
</dbReference>
<keyword evidence="3 7" id="KW-0548">Nucleotidyltransferase</keyword>
<feature type="domain" description="UmuC" evidence="6">
    <location>
        <begin position="5"/>
        <end position="150"/>
    </location>
</feature>
<dbReference type="InterPro" id="IPR043128">
    <property type="entry name" value="Rev_trsase/Diguanyl_cyclase"/>
</dbReference>
<proteinExistence type="inferred from homology"/>
<dbReference type="SUPFAM" id="SSF56672">
    <property type="entry name" value="DNA/RNA polymerases"/>
    <property type="match status" value="1"/>
</dbReference>
<evidence type="ECO:0000256" key="4">
    <source>
        <dbReference type="ARBA" id="ARBA00022763"/>
    </source>
</evidence>
<keyword evidence="4" id="KW-0227">DNA damage</keyword>
<dbReference type="InterPro" id="IPR043502">
    <property type="entry name" value="DNA/RNA_pol_sf"/>
</dbReference>
<dbReference type="Pfam" id="PF00817">
    <property type="entry name" value="IMS"/>
    <property type="match status" value="1"/>
</dbReference>
<dbReference type="PROSITE" id="PS50173">
    <property type="entry name" value="UMUC"/>
    <property type="match status" value="1"/>
</dbReference>
<evidence type="ECO:0000259" key="6">
    <source>
        <dbReference type="PROSITE" id="PS50173"/>
    </source>
</evidence>
<dbReference type="GO" id="GO:0006281">
    <property type="term" value="P:DNA repair"/>
    <property type="evidence" value="ECO:0007669"/>
    <property type="project" value="InterPro"/>
</dbReference>
<dbReference type="Gene3D" id="3.30.70.270">
    <property type="match status" value="1"/>
</dbReference>
<dbReference type="InterPro" id="IPR001126">
    <property type="entry name" value="UmuC"/>
</dbReference>
<evidence type="ECO:0000256" key="3">
    <source>
        <dbReference type="ARBA" id="ARBA00022695"/>
    </source>
</evidence>
<dbReference type="GO" id="GO:0003887">
    <property type="term" value="F:DNA-directed DNA polymerase activity"/>
    <property type="evidence" value="ECO:0007669"/>
    <property type="project" value="UniProtKB-KW"/>
</dbReference>
<gene>
    <name evidence="7" type="ORF">CHK_2227</name>
</gene>
<dbReference type="AlphaFoldDB" id="A0A0M2NCE8"/>
<dbReference type="GO" id="GO:0005829">
    <property type="term" value="C:cytosol"/>
    <property type="evidence" value="ECO:0007669"/>
    <property type="project" value="TreeGrafter"/>
</dbReference>
<evidence type="ECO:0000313" key="8">
    <source>
        <dbReference type="Proteomes" id="UP000034076"/>
    </source>
</evidence>
<dbReference type="PATRIC" id="fig|270498.16.peg.1976"/>
<keyword evidence="7" id="KW-0808">Transferase</keyword>
<dbReference type="PANTHER" id="PTHR11076:SF35">
    <property type="entry name" value="DNA REPAIR PROTEIN HOMOLOG YOBH"/>
    <property type="match status" value="1"/>
</dbReference>
<evidence type="ECO:0000313" key="7">
    <source>
        <dbReference type="EMBL" id="KKI50164.1"/>
    </source>
</evidence>
<evidence type="ECO:0000256" key="5">
    <source>
        <dbReference type="ARBA" id="ARBA00022932"/>
    </source>
</evidence>
<keyword evidence="5" id="KW-0239">DNA-directed DNA polymerase</keyword>
<organism evidence="7 8">
    <name type="scientific">Christensenella hongkongensis</name>
    <dbReference type="NCBI Taxonomy" id="270498"/>
    <lineage>
        <taxon>Bacteria</taxon>
        <taxon>Bacillati</taxon>
        <taxon>Bacillota</taxon>
        <taxon>Clostridia</taxon>
        <taxon>Christensenellales</taxon>
        <taxon>Christensenellaceae</taxon>
        <taxon>Christensenella</taxon>
    </lineage>
</organism>
<protein>
    <submittedName>
        <fullName evidence="7">DNA polymerase IV</fullName>
        <ecNumber evidence="7">2.7.7.7</ecNumber>
    </submittedName>
</protein>
<dbReference type="OrthoDB" id="9808813at2"/>
<name>A0A0M2NCE8_9FIRM</name>
<dbReference type="STRING" id="270498.CHK_2227"/>
<accession>A0A0M2NCE8</accession>
<evidence type="ECO:0000256" key="1">
    <source>
        <dbReference type="ARBA" id="ARBA00010945"/>
    </source>
</evidence>